<gene>
    <name evidence="2" type="ORF">BSTOLATCC_MIC1322</name>
</gene>
<feature type="transmembrane region" description="Helical" evidence="1">
    <location>
        <begin position="311"/>
        <end position="330"/>
    </location>
</feature>
<evidence type="ECO:0000256" key="1">
    <source>
        <dbReference type="SAM" id="Phobius"/>
    </source>
</evidence>
<feature type="transmembrane region" description="Helical" evidence="1">
    <location>
        <begin position="167"/>
        <end position="186"/>
    </location>
</feature>
<feature type="transmembrane region" description="Helical" evidence="1">
    <location>
        <begin position="280"/>
        <end position="299"/>
    </location>
</feature>
<dbReference type="Proteomes" id="UP001162131">
    <property type="component" value="Unassembled WGS sequence"/>
</dbReference>
<keyword evidence="1" id="KW-0812">Transmembrane</keyword>
<evidence type="ECO:0000313" key="3">
    <source>
        <dbReference type="Proteomes" id="UP001162131"/>
    </source>
</evidence>
<keyword evidence="1" id="KW-1133">Transmembrane helix</keyword>
<comment type="caution">
    <text evidence="2">The sequence shown here is derived from an EMBL/GenBank/DDBJ whole genome shotgun (WGS) entry which is preliminary data.</text>
</comment>
<feature type="transmembrane region" description="Helical" evidence="1">
    <location>
        <begin position="83"/>
        <end position="106"/>
    </location>
</feature>
<evidence type="ECO:0000313" key="2">
    <source>
        <dbReference type="EMBL" id="CAG9310477.1"/>
    </source>
</evidence>
<accession>A0AAU9IAW9</accession>
<organism evidence="2 3">
    <name type="scientific">Blepharisma stoltei</name>
    <dbReference type="NCBI Taxonomy" id="1481888"/>
    <lineage>
        <taxon>Eukaryota</taxon>
        <taxon>Sar</taxon>
        <taxon>Alveolata</taxon>
        <taxon>Ciliophora</taxon>
        <taxon>Postciliodesmatophora</taxon>
        <taxon>Heterotrichea</taxon>
        <taxon>Heterotrichida</taxon>
        <taxon>Blepharismidae</taxon>
        <taxon>Blepharisma</taxon>
    </lineage>
</organism>
<reference evidence="2" key="1">
    <citation type="submission" date="2021-09" db="EMBL/GenBank/DDBJ databases">
        <authorList>
            <consortium name="AG Swart"/>
            <person name="Singh M."/>
            <person name="Singh A."/>
            <person name="Seah K."/>
            <person name="Emmerich C."/>
        </authorList>
    </citation>
    <scope>NUCLEOTIDE SEQUENCE</scope>
    <source>
        <strain evidence="2">ATCC30299</strain>
    </source>
</reference>
<dbReference type="AlphaFoldDB" id="A0AAU9IAW9"/>
<feature type="transmembrane region" description="Helical" evidence="1">
    <location>
        <begin position="198"/>
        <end position="222"/>
    </location>
</feature>
<feature type="transmembrane region" description="Helical" evidence="1">
    <location>
        <begin position="256"/>
        <end position="273"/>
    </location>
</feature>
<name>A0AAU9IAW9_9CILI</name>
<protein>
    <submittedName>
        <fullName evidence="2">Uncharacterized protein</fullName>
    </submittedName>
</protein>
<feature type="transmembrane region" description="Helical" evidence="1">
    <location>
        <begin position="137"/>
        <end position="155"/>
    </location>
</feature>
<proteinExistence type="predicted"/>
<keyword evidence="3" id="KW-1185">Reference proteome</keyword>
<keyword evidence="1" id="KW-0472">Membrane</keyword>
<dbReference type="EMBL" id="CAJZBQ010000002">
    <property type="protein sequence ID" value="CAG9310477.1"/>
    <property type="molecule type" value="Genomic_DNA"/>
</dbReference>
<sequence>MIIIALIVVLLIFIDRYLLRKYVTGQPINSTWVFAILFPINYLPISTSKILDDYLSEMIIALLEFLSDIFFPEEWSKGLKSINYWLVFGLLVLFSFLALQLHTIWFNKGSTYITQSASRGICCNLICLLLNDYIGYIYKFYLLLLLLCQIIQHFFRFRDPIHYLQTSSFYLLITAVYSTICLLSFFERDFQISSFMIYILFLAIRLGAMFFTLIYFLCFFITNIEHLVDYYKWFENYRSIGICSIEEILMKLLPPYGYVLIFIAAFYLALEFFNSSYQQIWLFYECLFLVGVGHFSVIINLPYPNDEVDRVFFSDLAGCYIQFLAIRYLLNYFQYPF</sequence>